<accession>A0A0R2MWP2</accession>
<dbReference type="Pfam" id="PF13579">
    <property type="entry name" value="Glyco_trans_4_4"/>
    <property type="match status" value="1"/>
</dbReference>
<comment type="caution">
    <text evidence="3">The sequence shown here is derived from an EMBL/GenBank/DDBJ whole genome shotgun (WGS) entry which is preliminary data.</text>
</comment>
<evidence type="ECO:0000259" key="1">
    <source>
        <dbReference type="Pfam" id="PF00534"/>
    </source>
</evidence>
<evidence type="ECO:0000259" key="2">
    <source>
        <dbReference type="Pfam" id="PF13579"/>
    </source>
</evidence>
<dbReference type="RefSeq" id="WP_056993148.1">
    <property type="nucleotide sequence ID" value="NZ_JQCE01000057.1"/>
</dbReference>
<reference evidence="3 4" key="1">
    <citation type="journal article" date="2015" name="Genome Announc.">
        <title>Expanding the biotechnology potential of lactobacilli through comparative genomics of 213 strains and associated genera.</title>
        <authorList>
            <person name="Sun Z."/>
            <person name="Harris H.M."/>
            <person name="McCann A."/>
            <person name="Guo C."/>
            <person name="Argimon S."/>
            <person name="Zhang W."/>
            <person name="Yang X."/>
            <person name="Jeffery I.B."/>
            <person name="Cooney J.C."/>
            <person name="Kagawa T.F."/>
            <person name="Liu W."/>
            <person name="Song Y."/>
            <person name="Salvetti E."/>
            <person name="Wrobel A."/>
            <person name="Rasinkangas P."/>
            <person name="Parkhill J."/>
            <person name="Rea M.C."/>
            <person name="O'Sullivan O."/>
            <person name="Ritari J."/>
            <person name="Douillard F.P."/>
            <person name="Paul Ross R."/>
            <person name="Yang R."/>
            <person name="Briner A.E."/>
            <person name="Felis G.E."/>
            <person name="de Vos W.M."/>
            <person name="Barrangou R."/>
            <person name="Klaenhammer T.R."/>
            <person name="Caufield P.W."/>
            <person name="Cui Y."/>
            <person name="Zhang H."/>
            <person name="O'Toole P.W."/>
        </authorList>
    </citation>
    <scope>NUCLEOTIDE SEQUENCE [LARGE SCALE GENOMIC DNA]</scope>
    <source>
        <strain evidence="3 4">DSM 24301</strain>
    </source>
</reference>
<dbReference type="Pfam" id="PF00534">
    <property type="entry name" value="Glycos_transf_1"/>
    <property type="match status" value="1"/>
</dbReference>
<dbReference type="STRING" id="1293598.IV56_GL002002"/>
<keyword evidence="3" id="KW-0808">Transferase</keyword>
<keyword evidence="4" id="KW-1185">Reference proteome</keyword>
<name>A0A0R2MWP2_9LACO</name>
<feature type="domain" description="Glycosyltransferase subfamily 4-like N-terminal" evidence="2">
    <location>
        <begin position="28"/>
        <end position="164"/>
    </location>
</feature>
<dbReference type="Proteomes" id="UP000050969">
    <property type="component" value="Unassembled WGS sequence"/>
</dbReference>
<protein>
    <submittedName>
        <fullName evidence="3">Glycosyltransferase group 1 protein</fullName>
    </submittedName>
</protein>
<dbReference type="PATRIC" id="fig|1293598.4.peg.2088"/>
<gene>
    <name evidence="3" type="ORF">IV56_GL002002</name>
</gene>
<dbReference type="PANTHER" id="PTHR12526">
    <property type="entry name" value="GLYCOSYLTRANSFERASE"/>
    <property type="match status" value="1"/>
</dbReference>
<dbReference type="CDD" id="cd03811">
    <property type="entry name" value="GT4_GT28_WabH-like"/>
    <property type="match status" value="1"/>
</dbReference>
<dbReference type="EMBL" id="JQCE01000057">
    <property type="protein sequence ID" value="KRO16003.1"/>
    <property type="molecule type" value="Genomic_DNA"/>
</dbReference>
<dbReference type="GO" id="GO:0016757">
    <property type="term" value="F:glycosyltransferase activity"/>
    <property type="evidence" value="ECO:0007669"/>
    <property type="project" value="InterPro"/>
</dbReference>
<evidence type="ECO:0000313" key="3">
    <source>
        <dbReference type="EMBL" id="KRO16003.1"/>
    </source>
</evidence>
<sequence length="357" mass="39455">MKILHINAGLESGGGLTHIISLLRGQNDAELLTLAEGPVAAAAREAGIKVSVMQHQSRYSLSVLRDLRQFINQGQFDIVHTHGPRANLFVNLIRRRIQAKWVITVHSDPKLDFMQGGIVGRIFTHLNIASLKHAAQIDVVTKRFEQQLLTLGVKPQRMRVIYNGIDFHSEPMTPVAHDAFTLMIVARLHPVKDHKLLLNAFKAADIPAVLNIVGDGPEMDHIKQQIAALDLSDRVHLLGFKTQDEIRQLQATTDMTVLTSQSESFPLVLLESADAGIPVLTTDVGDMQVMVPSTDYGFVIPVGDQHALVNALQMAYKDYQAGILPTMGAAFRAYASEHFSIKQLQTSVWAGYQQLLQ</sequence>
<dbReference type="PANTHER" id="PTHR12526:SF638">
    <property type="entry name" value="SPORE COAT PROTEIN SA"/>
    <property type="match status" value="1"/>
</dbReference>
<dbReference type="SUPFAM" id="SSF53756">
    <property type="entry name" value="UDP-Glycosyltransferase/glycogen phosphorylase"/>
    <property type="match status" value="1"/>
</dbReference>
<proteinExistence type="predicted"/>
<dbReference type="InterPro" id="IPR001296">
    <property type="entry name" value="Glyco_trans_1"/>
</dbReference>
<evidence type="ECO:0000313" key="4">
    <source>
        <dbReference type="Proteomes" id="UP000050969"/>
    </source>
</evidence>
<organism evidence="3 4">
    <name type="scientific">Lacticaseibacillus saniviri JCM 17471 = DSM 24301</name>
    <dbReference type="NCBI Taxonomy" id="1293598"/>
    <lineage>
        <taxon>Bacteria</taxon>
        <taxon>Bacillati</taxon>
        <taxon>Bacillota</taxon>
        <taxon>Bacilli</taxon>
        <taxon>Lactobacillales</taxon>
        <taxon>Lactobacillaceae</taxon>
        <taxon>Lacticaseibacillus</taxon>
    </lineage>
</organism>
<dbReference type="Gene3D" id="3.40.50.2000">
    <property type="entry name" value="Glycogen Phosphorylase B"/>
    <property type="match status" value="2"/>
</dbReference>
<dbReference type="AlphaFoldDB" id="A0A0R2MWP2"/>
<feature type="domain" description="Glycosyl transferase family 1" evidence="1">
    <location>
        <begin position="177"/>
        <end position="319"/>
    </location>
</feature>
<dbReference type="InterPro" id="IPR028098">
    <property type="entry name" value="Glyco_trans_4-like_N"/>
</dbReference>